<proteinExistence type="predicted"/>
<sequence length="272" mass="29771">ELYQSFYLTNLLSGIKTHERNFIGNSFNALANVLTTPFAAGYEAVAAPLQGRQREAYFGEIPATMMGTWLGTRQGLRNMIYTIQHGFRPSSVKAAGSGQFDRPRKELPGGLVTNYPGRFLEGGDELFREIARQQELYAGAYAQARKEGHAAPKRITRRMAELLTPMKGRTAEAKLRRKIIGDRADIFAARAVFQSKPGPFMKKVLGLKGDNSPLLARLLLLMNAPFIKTPSQILIQGVEASPVGFFSSAANQRECHGSSSESSIGTAPVPSH</sequence>
<comment type="caution">
    <text evidence="1">The sequence shown here is derived from an EMBL/GenBank/DDBJ whole genome shotgun (WGS) entry which is preliminary data.</text>
</comment>
<protein>
    <recommendedName>
        <fullName evidence="2">Large polyvalent protein associated domain-containing protein</fullName>
    </recommendedName>
</protein>
<name>A0A0F8VXI9_9ZZZZ</name>
<accession>A0A0F8VXI9</accession>
<dbReference type="EMBL" id="LAZR01068754">
    <property type="protein sequence ID" value="KKK49047.1"/>
    <property type="molecule type" value="Genomic_DNA"/>
</dbReference>
<dbReference type="AlphaFoldDB" id="A0A0F8VXI9"/>
<gene>
    <name evidence="1" type="ORF">LCGC14_3139010</name>
</gene>
<reference evidence="1" key="1">
    <citation type="journal article" date="2015" name="Nature">
        <title>Complex archaea that bridge the gap between prokaryotes and eukaryotes.</title>
        <authorList>
            <person name="Spang A."/>
            <person name="Saw J.H."/>
            <person name="Jorgensen S.L."/>
            <person name="Zaremba-Niedzwiedzka K."/>
            <person name="Martijn J."/>
            <person name="Lind A.E."/>
            <person name="van Eijk R."/>
            <person name="Schleper C."/>
            <person name="Guy L."/>
            <person name="Ettema T.J."/>
        </authorList>
    </citation>
    <scope>NUCLEOTIDE SEQUENCE</scope>
</reference>
<evidence type="ECO:0008006" key="2">
    <source>
        <dbReference type="Google" id="ProtNLM"/>
    </source>
</evidence>
<feature type="non-terminal residue" evidence="1">
    <location>
        <position position="1"/>
    </location>
</feature>
<organism evidence="1">
    <name type="scientific">marine sediment metagenome</name>
    <dbReference type="NCBI Taxonomy" id="412755"/>
    <lineage>
        <taxon>unclassified sequences</taxon>
        <taxon>metagenomes</taxon>
        <taxon>ecological metagenomes</taxon>
    </lineage>
</organism>
<evidence type="ECO:0000313" key="1">
    <source>
        <dbReference type="EMBL" id="KKK49047.1"/>
    </source>
</evidence>